<dbReference type="InterPro" id="IPR000834">
    <property type="entry name" value="Peptidase_M14"/>
</dbReference>
<feature type="compositionally biased region" description="Basic residues" evidence="4">
    <location>
        <begin position="637"/>
        <end position="658"/>
    </location>
</feature>
<dbReference type="PANTHER" id="PTHR12756">
    <property type="entry name" value="CYTOSOLIC CARBOXYPEPTIDASE"/>
    <property type="match status" value="1"/>
</dbReference>
<evidence type="ECO:0000313" key="6">
    <source>
        <dbReference type="EMBL" id="KAF0693494.1"/>
    </source>
</evidence>
<sequence length="752" mass="82960">MPDVLSSPLPLYKLPVETRVAKTGCTQRLAELPVVRHLLTSPSVPEMILPPSILAAVPPPPPPLIVATADDDDDDDDDDDGAMRTPVFSYYEPTLLHVESATTLQFDSIFESGNLLRADRVRYPDHPTEGEAYHEYELWIHPDLNNSAYRQWFYFSITNGLPGITYRFSIVNLAKSAALFKIGLQPVVYSEMDAVERGIGWVHRGHDISYDVSTQQEGSNTLSFSYAVARAGDRVFFACIQPYTYTDLQEYLDVLINDPDRSLVCRRTELCQTLAGNTCDLLTITAPGKEGQPIDSRRVIVVSARVHPGESNSSFMMKGMIDYLTSNACGAIVLRNHFIFKIAPMLNPDGVINGNTRVSLAGWDLNRKWAYPVEKLFPTIFHLKRLITTYQRPQPSGVPRVAIYCDLHGHSIQRNIFTYGCYKATRKAKHSLKLTAKNDPRVFPMIVAKHSDKFSFAHCNFKIQPSKRNTARVVVNQELGVTNSYTLEASFCGPDFGVLKNTQFSIADLEHMGVHWCRSLLVYFDLTTEVTIEETARAGGPLTPQDDDDDDASAMNKTADVGTIPTSFAFTEDQWDPSLLNDCESELCGLEDLVLKDDDCCHDCDSDVSEAADDPIPPNNAPEDYAPEIMTTTTSPKKSKKTTTKKKKTKKTKKKKAKSKGDAATTVLKVSKKNSTGGGAIVVPDSTPLAGVLAGRQRFELDLSIDVPTNVYLHLKRPSSSSSIPSVSPVFDSGNVDAGGTGNSVQQRPTSS</sequence>
<dbReference type="InterPro" id="IPR040626">
    <property type="entry name" value="Pepdidase_M14_N"/>
</dbReference>
<feature type="region of interest" description="Disordered" evidence="4">
    <location>
        <begin position="535"/>
        <end position="557"/>
    </location>
</feature>
<evidence type="ECO:0000313" key="7">
    <source>
        <dbReference type="EMBL" id="VFT92351.1"/>
    </source>
</evidence>
<comment type="similarity">
    <text evidence="2 3">Belongs to the peptidase M14 family.</text>
</comment>
<reference evidence="6" key="2">
    <citation type="submission" date="2019-06" db="EMBL/GenBank/DDBJ databases">
        <title>Genomics analysis of Aphanomyces spp. identifies a new class of oomycete effector associated with host adaptation.</title>
        <authorList>
            <person name="Gaulin E."/>
        </authorList>
    </citation>
    <scope>NUCLEOTIDE SEQUENCE</scope>
    <source>
        <strain evidence="6">CBS 578.67</strain>
    </source>
</reference>
<evidence type="ECO:0000259" key="5">
    <source>
        <dbReference type="PROSITE" id="PS52035"/>
    </source>
</evidence>
<dbReference type="InterPro" id="IPR050821">
    <property type="entry name" value="Cytosolic_carboxypeptidase"/>
</dbReference>
<dbReference type="Pfam" id="PF00246">
    <property type="entry name" value="Peptidase_M14"/>
    <property type="match status" value="1"/>
</dbReference>
<dbReference type="Pfam" id="PF18027">
    <property type="entry name" value="Pepdidase_M14_N"/>
    <property type="match status" value="1"/>
</dbReference>
<reference evidence="7 8" key="1">
    <citation type="submission" date="2019-03" db="EMBL/GenBank/DDBJ databases">
        <authorList>
            <person name="Gaulin E."/>
            <person name="Dumas B."/>
        </authorList>
    </citation>
    <scope>NUCLEOTIDE SEQUENCE [LARGE SCALE GENOMIC DNA]</scope>
    <source>
        <strain evidence="7">CBS 568.67</strain>
    </source>
</reference>
<dbReference type="Gene3D" id="3.40.630.10">
    <property type="entry name" value="Zn peptidases"/>
    <property type="match status" value="1"/>
</dbReference>
<protein>
    <submittedName>
        <fullName evidence="7">Aste57867_15549 protein</fullName>
    </submittedName>
</protein>
<feature type="compositionally biased region" description="Polar residues" evidence="4">
    <location>
        <begin position="743"/>
        <end position="752"/>
    </location>
</feature>
<dbReference type="SUPFAM" id="SSF53187">
    <property type="entry name" value="Zn-dependent exopeptidases"/>
    <property type="match status" value="1"/>
</dbReference>
<dbReference type="GO" id="GO:0008270">
    <property type="term" value="F:zinc ion binding"/>
    <property type="evidence" value="ECO:0007669"/>
    <property type="project" value="InterPro"/>
</dbReference>
<dbReference type="EMBL" id="CAADRA010005707">
    <property type="protein sequence ID" value="VFT92351.1"/>
    <property type="molecule type" value="Genomic_DNA"/>
</dbReference>
<name>A0A485L6B5_9STRA</name>
<dbReference type="Proteomes" id="UP000332933">
    <property type="component" value="Unassembled WGS sequence"/>
</dbReference>
<evidence type="ECO:0000256" key="1">
    <source>
        <dbReference type="ARBA" id="ARBA00001947"/>
    </source>
</evidence>
<feature type="region of interest" description="Disordered" evidence="4">
    <location>
        <begin position="608"/>
        <end position="665"/>
    </location>
</feature>
<organism evidence="7 8">
    <name type="scientific">Aphanomyces stellatus</name>
    <dbReference type="NCBI Taxonomy" id="120398"/>
    <lineage>
        <taxon>Eukaryota</taxon>
        <taxon>Sar</taxon>
        <taxon>Stramenopiles</taxon>
        <taxon>Oomycota</taxon>
        <taxon>Saprolegniomycetes</taxon>
        <taxon>Saprolegniales</taxon>
        <taxon>Verrucalvaceae</taxon>
        <taxon>Aphanomyces</taxon>
    </lineage>
</organism>
<comment type="cofactor">
    <cofactor evidence="1">
        <name>Zn(2+)</name>
        <dbReference type="ChEBI" id="CHEBI:29105"/>
    </cofactor>
</comment>
<dbReference type="GO" id="GO:0004181">
    <property type="term" value="F:metallocarboxypeptidase activity"/>
    <property type="evidence" value="ECO:0007669"/>
    <property type="project" value="InterPro"/>
</dbReference>
<dbReference type="AlphaFoldDB" id="A0A485L6B5"/>
<dbReference type="Gene3D" id="2.60.40.3120">
    <property type="match status" value="1"/>
</dbReference>
<feature type="region of interest" description="Disordered" evidence="4">
    <location>
        <begin position="716"/>
        <end position="752"/>
    </location>
</feature>
<dbReference type="OrthoDB" id="10253041at2759"/>
<dbReference type="PANTHER" id="PTHR12756:SF45">
    <property type="entry name" value="CYTOSOLIC CARBOXYPEPTIDASE NNA1"/>
    <property type="match status" value="1"/>
</dbReference>
<keyword evidence="8" id="KW-1185">Reference proteome</keyword>
<evidence type="ECO:0000256" key="4">
    <source>
        <dbReference type="SAM" id="MobiDB-lite"/>
    </source>
</evidence>
<feature type="compositionally biased region" description="Low complexity" evidence="4">
    <location>
        <begin position="718"/>
        <end position="730"/>
    </location>
</feature>
<dbReference type="GO" id="GO:0006508">
    <property type="term" value="P:proteolysis"/>
    <property type="evidence" value="ECO:0007669"/>
    <property type="project" value="InterPro"/>
</dbReference>
<dbReference type="PROSITE" id="PS52035">
    <property type="entry name" value="PEPTIDASE_M14"/>
    <property type="match status" value="1"/>
</dbReference>
<evidence type="ECO:0000256" key="3">
    <source>
        <dbReference type="PROSITE-ProRule" id="PRU01379"/>
    </source>
</evidence>
<accession>A0A485L6B5</accession>
<evidence type="ECO:0000313" key="8">
    <source>
        <dbReference type="Proteomes" id="UP000332933"/>
    </source>
</evidence>
<evidence type="ECO:0000256" key="2">
    <source>
        <dbReference type="ARBA" id="ARBA00005988"/>
    </source>
</evidence>
<feature type="active site" description="Proton donor/acceptor" evidence="3">
    <location>
        <position position="488"/>
    </location>
</feature>
<proteinExistence type="inferred from homology"/>
<feature type="domain" description="Peptidase M14" evidence="5">
    <location>
        <begin position="241"/>
        <end position="524"/>
    </location>
</feature>
<gene>
    <name evidence="7" type="primary">Aste57867_15549</name>
    <name evidence="6" type="ORF">As57867_015493</name>
    <name evidence="7" type="ORF">ASTE57867_15549</name>
</gene>
<dbReference type="EMBL" id="VJMH01005686">
    <property type="protein sequence ID" value="KAF0693494.1"/>
    <property type="molecule type" value="Genomic_DNA"/>
</dbReference>